<evidence type="ECO:0000259" key="3">
    <source>
        <dbReference type="Pfam" id="PF07687"/>
    </source>
</evidence>
<proteinExistence type="predicted"/>
<feature type="binding site" evidence="2">
    <location>
        <position position="342"/>
    </location>
    <ligand>
        <name>Mn(2+)</name>
        <dbReference type="ChEBI" id="CHEBI:29035"/>
        <label>2</label>
    </ligand>
</feature>
<dbReference type="SUPFAM" id="SSF53187">
    <property type="entry name" value="Zn-dependent exopeptidases"/>
    <property type="match status" value="1"/>
</dbReference>
<dbReference type="FunFam" id="3.30.70.360:FF:000001">
    <property type="entry name" value="N-acetyldiaminopimelate deacetylase"/>
    <property type="match status" value="1"/>
</dbReference>
<keyword evidence="5" id="KW-1185">Reference proteome</keyword>
<dbReference type="Gene3D" id="3.40.630.10">
    <property type="entry name" value="Zn peptidases"/>
    <property type="match status" value="1"/>
</dbReference>
<sequence length="380" mass="43344">MINIFKIKDNVINHRKKLRDMAEIGMKEYNTSRYIKEYLKSIDVEYEEFLDTAIVGMIKGKKGDKTIAFRADMDGLDVGGKVKHLCGHDGHMSILLGLIEYIKANINSLNENIVFIFQPAEESPGGALPLIKEGVLEKYRVDEIYGLHIYPEIDEGIVGVRPKYFLAQTGEIDIEIIGKSGHGAMPQNTIDSIVIASNFINSIQTIVSRNIRPLDEAVLTIGKINGGSRRNIIAQRVNIEGTIRAFKEEVYNKLKNRILEISEGFEKSFNCKINVSIKDDYPAVYNDERMFEEMKNILGEELEVLEPLMISEDFSYYQKYIPGLFFMLGSKNEEKGFVHGLHNINFDFDDKVLLRGIYIYINILTHKGVLINNNEENYNI</sequence>
<feature type="binding site" evidence="2">
    <location>
        <position position="148"/>
    </location>
    <ligand>
        <name>Mn(2+)</name>
        <dbReference type="ChEBI" id="CHEBI:29035"/>
        <label>2</label>
    </ligand>
</feature>
<reference evidence="4 5" key="1">
    <citation type="submission" date="2017-03" db="EMBL/GenBank/DDBJ databases">
        <title>Genome sequence of Clostridium thermoalcaliphilum DSM 7309.</title>
        <authorList>
            <person name="Poehlein A."/>
            <person name="Daniel R."/>
        </authorList>
    </citation>
    <scope>NUCLEOTIDE SEQUENCE [LARGE SCALE GENOMIC DNA]</scope>
    <source>
        <strain evidence="4 5">DSM 7309</strain>
    </source>
</reference>
<evidence type="ECO:0000256" key="1">
    <source>
        <dbReference type="ARBA" id="ARBA00022801"/>
    </source>
</evidence>
<dbReference type="GO" id="GO:0019877">
    <property type="term" value="P:diaminopimelate biosynthetic process"/>
    <property type="evidence" value="ECO:0007669"/>
    <property type="project" value="TreeGrafter"/>
</dbReference>
<feature type="binding site" evidence="2">
    <location>
        <position position="122"/>
    </location>
    <ligand>
        <name>Mn(2+)</name>
        <dbReference type="ChEBI" id="CHEBI:29035"/>
        <label>2</label>
    </ligand>
</feature>
<feature type="binding site" evidence="2">
    <location>
        <position position="88"/>
    </location>
    <ligand>
        <name>Mn(2+)</name>
        <dbReference type="ChEBI" id="CHEBI:29035"/>
        <label>2</label>
    </ligand>
</feature>
<evidence type="ECO:0000313" key="5">
    <source>
        <dbReference type="Proteomes" id="UP000190140"/>
    </source>
</evidence>
<dbReference type="OrthoDB" id="9776731at2"/>
<dbReference type="InterPro" id="IPR017439">
    <property type="entry name" value="Amidohydrolase"/>
</dbReference>
<comment type="cofactor">
    <cofactor evidence="2">
        <name>Mn(2+)</name>
        <dbReference type="ChEBI" id="CHEBI:29035"/>
    </cofactor>
    <text evidence="2">The Mn(2+) ion enhances activity.</text>
</comment>
<dbReference type="InterPro" id="IPR011650">
    <property type="entry name" value="Peptidase_M20_dimer"/>
</dbReference>
<dbReference type="NCBIfam" id="TIGR01891">
    <property type="entry name" value="amidohydrolases"/>
    <property type="match status" value="1"/>
</dbReference>
<evidence type="ECO:0000313" key="4">
    <source>
        <dbReference type="EMBL" id="OPJ56422.1"/>
    </source>
</evidence>
<dbReference type="Pfam" id="PF07687">
    <property type="entry name" value="M20_dimer"/>
    <property type="match status" value="1"/>
</dbReference>
<dbReference type="EC" id="3.5.1.47" evidence="4"/>
<evidence type="ECO:0000256" key="2">
    <source>
        <dbReference type="PIRSR" id="PIRSR005962-1"/>
    </source>
</evidence>
<dbReference type="GO" id="GO:0046872">
    <property type="term" value="F:metal ion binding"/>
    <property type="evidence" value="ECO:0007669"/>
    <property type="project" value="UniProtKB-KW"/>
</dbReference>
<keyword evidence="1 4" id="KW-0378">Hydrolase</keyword>
<organism evidence="4 5">
    <name type="scientific">Alkalithermobacter paradoxus</name>
    <dbReference type="NCBI Taxonomy" id="29349"/>
    <lineage>
        <taxon>Bacteria</taxon>
        <taxon>Bacillati</taxon>
        <taxon>Bacillota</taxon>
        <taxon>Clostridia</taxon>
        <taxon>Peptostreptococcales</taxon>
        <taxon>Tepidibacteraceae</taxon>
        <taxon>Alkalithermobacter</taxon>
    </lineage>
</organism>
<dbReference type="Gene3D" id="3.30.70.360">
    <property type="match status" value="1"/>
</dbReference>
<gene>
    <name evidence="4" type="ORF">CLOTH_08260</name>
</gene>
<dbReference type="SUPFAM" id="SSF55031">
    <property type="entry name" value="Bacterial exopeptidase dimerisation domain"/>
    <property type="match status" value="1"/>
</dbReference>
<feature type="domain" description="Peptidase M20 dimerisation" evidence="3">
    <location>
        <begin position="173"/>
        <end position="262"/>
    </location>
</feature>
<accession>A0A1V4I8V7</accession>
<dbReference type="InterPro" id="IPR036264">
    <property type="entry name" value="Bact_exopeptidase_dim_dom"/>
</dbReference>
<dbReference type="PANTHER" id="PTHR11014:SF98">
    <property type="entry name" value="N-ACETYLDIAMINOPIMELATE DEACETYLASE"/>
    <property type="match status" value="1"/>
</dbReference>
<dbReference type="InterPro" id="IPR002933">
    <property type="entry name" value="Peptidase_M20"/>
</dbReference>
<dbReference type="GO" id="GO:0050118">
    <property type="term" value="F:N-acetyldiaminopimelate deacetylase activity"/>
    <property type="evidence" value="ECO:0007669"/>
    <property type="project" value="UniProtKB-EC"/>
</dbReference>
<feature type="binding site" evidence="2">
    <location>
        <position position="86"/>
    </location>
    <ligand>
        <name>Mn(2+)</name>
        <dbReference type="ChEBI" id="CHEBI:29035"/>
        <label>2</label>
    </ligand>
</feature>
<dbReference type="STRING" id="29349.CLOTH_08260"/>
<dbReference type="EMBL" id="MZGW01000002">
    <property type="protein sequence ID" value="OPJ56422.1"/>
    <property type="molecule type" value="Genomic_DNA"/>
</dbReference>
<name>A0A1V4I8V7_9FIRM</name>
<keyword evidence="2" id="KW-0479">Metal-binding</keyword>
<dbReference type="PIRSF" id="PIRSF005962">
    <property type="entry name" value="Pept_M20D_amidohydro"/>
    <property type="match status" value="1"/>
</dbReference>
<dbReference type="PANTHER" id="PTHR11014">
    <property type="entry name" value="PEPTIDASE M20 FAMILY MEMBER"/>
    <property type="match status" value="1"/>
</dbReference>
<dbReference type="AlphaFoldDB" id="A0A1V4I8V7"/>
<comment type="caution">
    <text evidence="4">The sequence shown here is derived from an EMBL/GenBank/DDBJ whole genome shotgun (WGS) entry which is preliminary data.</text>
</comment>
<dbReference type="Proteomes" id="UP000190140">
    <property type="component" value="Unassembled WGS sequence"/>
</dbReference>
<protein>
    <submittedName>
        <fullName evidence="4">N-acetyldiaminopimelate deacetylase</fullName>
        <ecNumber evidence="4">3.5.1.47</ecNumber>
    </submittedName>
</protein>
<keyword evidence="2" id="KW-0464">Manganese</keyword>
<dbReference type="RefSeq" id="WP_079411485.1">
    <property type="nucleotide sequence ID" value="NZ_MZGW01000002.1"/>
</dbReference>
<dbReference type="Pfam" id="PF01546">
    <property type="entry name" value="Peptidase_M20"/>
    <property type="match status" value="1"/>
</dbReference>